<evidence type="ECO:0000256" key="1">
    <source>
        <dbReference type="SAM" id="Coils"/>
    </source>
</evidence>
<feature type="chain" id="PRO_5046449652" evidence="2">
    <location>
        <begin position="19"/>
        <end position="303"/>
    </location>
</feature>
<accession>A0ABZ2RQJ7</accession>
<organism evidence="3 4">
    <name type="scientific">[Mycoplasma] gypis</name>
    <dbReference type="NCBI Taxonomy" id="92404"/>
    <lineage>
        <taxon>Bacteria</taxon>
        <taxon>Bacillati</taxon>
        <taxon>Mycoplasmatota</taxon>
        <taxon>Mycoplasmoidales</taxon>
        <taxon>Metamycoplasmataceae</taxon>
        <taxon>Metamycoplasma</taxon>
    </lineage>
</organism>
<dbReference type="EMBL" id="CP148066">
    <property type="protein sequence ID" value="WXL28383.1"/>
    <property type="molecule type" value="Genomic_DNA"/>
</dbReference>
<feature type="signal peptide" evidence="2">
    <location>
        <begin position="1"/>
        <end position="18"/>
    </location>
</feature>
<keyword evidence="1" id="KW-0175">Coiled coil</keyword>
<protein>
    <submittedName>
        <fullName evidence="3">Aromatic motif membrane protein</fullName>
    </submittedName>
</protein>
<dbReference type="Proteomes" id="UP001460679">
    <property type="component" value="Chromosome"/>
</dbReference>
<evidence type="ECO:0000256" key="2">
    <source>
        <dbReference type="SAM" id="SignalP"/>
    </source>
</evidence>
<feature type="coiled-coil region" evidence="1">
    <location>
        <begin position="79"/>
        <end position="112"/>
    </location>
</feature>
<reference evidence="3" key="1">
    <citation type="submission" date="2024-03" db="EMBL/GenBank/DDBJ databases">
        <title>Complete genome sequence of Mycoplasma gypis type strain B1/T1.</title>
        <authorList>
            <person name="Spergser J."/>
        </authorList>
    </citation>
    <scope>NUCLEOTIDE SEQUENCE [LARGE SCALE GENOMIC DNA]</scope>
    <source>
        <strain evidence="3">B1/T1</strain>
    </source>
</reference>
<dbReference type="PROSITE" id="PS51257">
    <property type="entry name" value="PROKAR_LIPOPROTEIN"/>
    <property type="match status" value="1"/>
</dbReference>
<dbReference type="NCBIfam" id="TIGR04313">
    <property type="entry name" value="aro_clust_Mycop"/>
    <property type="match status" value="1"/>
</dbReference>
<keyword evidence="4" id="KW-1185">Reference proteome</keyword>
<keyword evidence="2" id="KW-0732">Signal</keyword>
<dbReference type="InterPro" id="IPR027593">
    <property type="entry name" value="Aro_clust"/>
</dbReference>
<name>A0ABZ2RQJ7_9BACT</name>
<evidence type="ECO:0000313" key="3">
    <source>
        <dbReference type="EMBL" id="WXL28383.1"/>
    </source>
</evidence>
<proteinExistence type="predicted"/>
<sequence length="303" mass="35702">MNKKIISFVSASSLISLAFLSASCGIKQISEQPIKVVQKQKEVNTLIDTDAFLKIIFKNKSEEEINTFKLTQSVDDSWLDDLNSKIKKANALLQLENRSSEEEISLQRYNHEISAQLSQKWYWYLNNISKFTWKYSNLVEDFNKSIINKNGSFEEDYLNNLKIFKHDPYSFIKNTYKPANKKIKGIEIVDDVDSDGSGSYYVHINDYFFIKMEVNVQNQTPFVLIPYYIQRFSKDIKPNLKEYQNLWHQFTFHESTIGLIIDKLSQRWQRLQNKDGYLINYRLSEVETNKKNNFPFPFGGWNN</sequence>
<dbReference type="RefSeq" id="WP_205499225.1">
    <property type="nucleotide sequence ID" value="NZ_CP148066.1"/>
</dbReference>
<gene>
    <name evidence="3" type="ORF">WG616_03400</name>
</gene>
<evidence type="ECO:0000313" key="4">
    <source>
        <dbReference type="Proteomes" id="UP001460679"/>
    </source>
</evidence>